<gene>
    <name evidence="1" type="ORF">JG688_00017737</name>
</gene>
<keyword evidence="2" id="KW-1185">Reference proteome</keyword>
<protein>
    <submittedName>
        <fullName evidence="1">Uncharacterized protein</fullName>
    </submittedName>
</protein>
<sequence length="59" mass="6696">MRTQCAQKRVLLLKRTCCRSRTSTACVFMRSWGGRACMHTQCGTMDLGLGRERLLLSDT</sequence>
<proteinExistence type="predicted"/>
<comment type="caution">
    <text evidence="1">The sequence shown here is derived from an EMBL/GenBank/DDBJ whole genome shotgun (WGS) entry which is preliminary data.</text>
</comment>
<dbReference type="Proteomes" id="UP000709295">
    <property type="component" value="Unassembled WGS sequence"/>
</dbReference>
<organism evidence="1 2">
    <name type="scientific">Phytophthora aleatoria</name>
    <dbReference type="NCBI Taxonomy" id="2496075"/>
    <lineage>
        <taxon>Eukaryota</taxon>
        <taxon>Sar</taxon>
        <taxon>Stramenopiles</taxon>
        <taxon>Oomycota</taxon>
        <taxon>Peronosporomycetes</taxon>
        <taxon>Peronosporales</taxon>
        <taxon>Peronosporaceae</taxon>
        <taxon>Phytophthora</taxon>
    </lineage>
</organism>
<dbReference type="EMBL" id="JAENGY010002814">
    <property type="protein sequence ID" value="KAG6943185.1"/>
    <property type="molecule type" value="Genomic_DNA"/>
</dbReference>
<name>A0A8J5ISA3_9STRA</name>
<evidence type="ECO:0000313" key="1">
    <source>
        <dbReference type="EMBL" id="KAG6943185.1"/>
    </source>
</evidence>
<evidence type="ECO:0000313" key="2">
    <source>
        <dbReference type="Proteomes" id="UP000709295"/>
    </source>
</evidence>
<reference evidence="1" key="1">
    <citation type="submission" date="2021-01" db="EMBL/GenBank/DDBJ databases">
        <title>Phytophthora aleatoria, a newly-described species from Pinus radiata is distinct from Phytophthora cactorum isolates based on comparative genomics.</title>
        <authorList>
            <person name="Mcdougal R."/>
            <person name="Panda P."/>
            <person name="Williams N."/>
            <person name="Studholme D.J."/>
        </authorList>
    </citation>
    <scope>NUCLEOTIDE SEQUENCE</scope>
    <source>
        <strain evidence="1">NZFS 4037</strain>
    </source>
</reference>
<dbReference type="AlphaFoldDB" id="A0A8J5ISA3"/>
<accession>A0A8J5ISA3</accession>